<dbReference type="Pfam" id="PF10604">
    <property type="entry name" value="Polyketide_cyc2"/>
    <property type="match status" value="1"/>
</dbReference>
<dbReference type="EMBL" id="JAAGWQ010000103">
    <property type="protein sequence ID" value="KAF5667043.1"/>
    <property type="molecule type" value="Genomic_DNA"/>
</dbReference>
<organism evidence="1 2">
    <name type="scientific">Fusarium heterosporum</name>
    <dbReference type="NCBI Taxonomy" id="42747"/>
    <lineage>
        <taxon>Eukaryota</taxon>
        <taxon>Fungi</taxon>
        <taxon>Dikarya</taxon>
        <taxon>Ascomycota</taxon>
        <taxon>Pezizomycotina</taxon>
        <taxon>Sordariomycetes</taxon>
        <taxon>Hypocreomycetidae</taxon>
        <taxon>Hypocreales</taxon>
        <taxon>Nectriaceae</taxon>
        <taxon>Fusarium</taxon>
        <taxon>Fusarium heterosporum species complex</taxon>
    </lineage>
</organism>
<evidence type="ECO:0000313" key="1">
    <source>
        <dbReference type="EMBL" id="KAF5667043.1"/>
    </source>
</evidence>
<evidence type="ECO:0000313" key="2">
    <source>
        <dbReference type="Proteomes" id="UP000567885"/>
    </source>
</evidence>
<protein>
    <submittedName>
        <fullName evidence="1">Uncharacterized protein</fullName>
    </submittedName>
</protein>
<name>A0A8H5TC02_FUSHE</name>
<dbReference type="SUPFAM" id="SSF55961">
    <property type="entry name" value="Bet v1-like"/>
    <property type="match status" value="1"/>
</dbReference>
<dbReference type="InterPro" id="IPR023393">
    <property type="entry name" value="START-like_dom_sf"/>
</dbReference>
<accession>A0A8H5TC02</accession>
<proteinExistence type="predicted"/>
<keyword evidence="2" id="KW-1185">Reference proteome</keyword>
<dbReference type="OrthoDB" id="509124at2759"/>
<reference evidence="1 2" key="1">
    <citation type="submission" date="2020-05" db="EMBL/GenBank/DDBJ databases">
        <title>Identification and distribution of gene clusters putatively required for synthesis of sphingolipid metabolism inhibitors in phylogenetically diverse species of the filamentous fungus Fusarium.</title>
        <authorList>
            <person name="Kim H.-S."/>
            <person name="Busman M."/>
            <person name="Brown D.W."/>
            <person name="Divon H."/>
            <person name="Uhlig S."/>
            <person name="Proctor R.H."/>
        </authorList>
    </citation>
    <scope>NUCLEOTIDE SEQUENCE [LARGE SCALE GENOMIC DNA]</scope>
    <source>
        <strain evidence="1 2">NRRL 20693</strain>
    </source>
</reference>
<dbReference type="PANTHER" id="PTHR36166:SF1">
    <property type="entry name" value="SRPBCC DOMAIN-CONTAINING PROTEIN"/>
    <property type="match status" value="1"/>
</dbReference>
<gene>
    <name evidence="1" type="ORF">FHETE_5744</name>
</gene>
<comment type="caution">
    <text evidence="1">The sequence shown here is derived from an EMBL/GenBank/DDBJ whole genome shotgun (WGS) entry which is preliminary data.</text>
</comment>
<dbReference type="InterPro" id="IPR019587">
    <property type="entry name" value="Polyketide_cyclase/dehydratase"/>
</dbReference>
<dbReference type="PANTHER" id="PTHR36166">
    <property type="entry name" value="CHROMOSOME 9, WHOLE GENOME SHOTGUN SEQUENCE"/>
    <property type="match status" value="1"/>
</dbReference>
<dbReference type="Gene3D" id="3.30.530.20">
    <property type="match status" value="1"/>
</dbReference>
<dbReference type="Proteomes" id="UP000567885">
    <property type="component" value="Unassembled WGS sequence"/>
</dbReference>
<sequence>MGQQASLIVETEIEAPVEVVKSLFKDFHRFKEWSSWSIDPAVHSKKMDDLIPKDKLSVDVKDLKFTATLLKNDLEAFEWSGGIWPLLTGEHEFSWRPSTTTQGGTTFRQRENWRGLVASLWRPGRIMGKKTRKNFESFNAEVKEEAERRAAA</sequence>
<dbReference type="AlphaFoldDB" id="A0A8H5TC02"/>